<dbReference type="Proteomes" id="UP000324091">
    <property type="component" value="Chromosome 11"/>
</dbReference>
<organism evidence="2 3">
    <name type="scientific">Takifugu flavidus</name>
    <name type="common">sansaifugu</name>
    <dbReference type="NCBI Taxonomy" id="433684"/>
    <lineage>
        <taxon>Eukaryota</taxon>
        <taxon>Metazoa</taxon>
        <taxon>Chordata</taxon>
        <taxon>Craniata</taxon>
        <taxon>Vertebrata</taxon>
        <taxon>Euteleostomi</taxon>
        <taxon>Actinopterygii</taxon>
        <taxon>Neopterygii</taxon>
        <taxon>Teleostei</taxon>
        <taxon>Neoteleostei</taxon>
        <taxon>Acanthomorphata</taxon>
        <taxon>Eupercaria</taxon>
        <taxon>Tetraodontiformes</taxon>
        <taxon>Tetradontoidea</taxon>
        <taxon>Tetraodontidae</taxon>
        <taxon>Takifugu</taxon>
    </lineage>
</organism>
<keyword evidence="3" id="KW-1185">Reference proteome</keyword>
<protein>
    <recommendedName>
        <fullName evidence="4">Protein DEPP</fullName>
    </recommendedName>
</protein>
<evidence type="ECO:0008006" key="4">
    <source>
        <dbReference type="Google" id="ProtNLM"/>
    </source>
</evidence>
<accession>A0A5C6PGG4</accession>
<dbReference type="PANTHER" id="PTHR15426">
    <property type="entry name" value="PROTEIN DEPP1"/>
    <property type="match status" value="1"/>
</dbReference>
<dbReference type="PANTHER" id="PTHR15426:SF6">
    <property type="entry name" value="PROTEIN DEPP1"/>
    <property type="match status" value="1"/>
</dbReference>
<dbReference type="GO" id="GO:0005739">
    <property type="term" value="C:mitochondrion"/>
    <property type="evidence" value="ECO:0007669"/>
    <property type="project" value="TreeGrafter"/>
</dbReference>
<proteinExistence type="predicted"/>
<evidence type="ECO:0000313" key="2">
    <source>
        <dbReference type="EMBL" id="TWW78832.1"/>
    </source>
</evidence>
<feature type="region of interest" description="Disordered" evidence="1">
    <location>
        <begin position="74"/>
        <end position="93"/>
    </location>
</feature>
<dbReference type="AlphaFoldDB" id="A0A5C6PGG4"/>
<dbReference type="InterPro" id="IPR020133">
    <property type="entry name" value="DEPP"/>
</dbReference>
<sequence>MKRRRLVLSPPLLPTITETLEDTSNQCSQSLEDYMTSIQALARPVEAPSHSITRFQRSPRTKHFAKGQIKLSASPRTLRTSRPKTKDYGLSGNITEELPLKTGRDCRDKDPLDWLFGQRT</sequence>
<comment type="caution">
    <text evidence="2">The sequence shown here is derived from an EMBL/GenBank/DDBJ whole genome shotgun (WGS) entry which is preliminary data.</text>
</comment>
<evidence type="ECO:0000313" key="3">
    <source>
        <dbReference type="Proteomes" id="UP000324091"/>
    </source>
</evidence>
<dbReference type="GO" id="GO:0010506">
    <property type="term" value="P:regulation of autophagy"/>
    <property type="evidence" value="ECO:0007669"/>
    <property type="project" value="TreeGrafter"/>
</dbReference>
<dbReference type="EMBL" id="RHFK02000003">
    <property type="protein sequence ID" value="TWW78832.1"/>
    <property type="molecule type" value="Genomic_DNA"/>
</dbReference>
<name>A0A5C6PGG4_9TELE</name>
<reference evidence="2 3" key="1">
    <citation type="submission" date="2019-04" db="EMBL/GenBank/DDBJ databases">
        <title>Chromosome genome assembly for Takifugu flavidus.</title>
        <authorList>
            <person name="Xiao S."/>
        </authorList>
    </citation>
    <scope>NUCLEOTIDE SEQUENCE [LARGE SCALE GENOMIC DNA]</scope>
    <source>
        <strain evidence="2">HTHZ2018</strain>
        <tissue evidence="2">Muscle</tissue>
    </source>
</reference>
<gene>
    <name evidence="2" type="ORF">D4764_11G0009530</name>
</gene>
<evidence type="ECO:0000256" key="1">
    <source>
        <dbReference type="SAM" id="MobiDB-lite"/>
    </source>
</evidence>